<reference evidence="1 2" key="1">
    <citation type="journal article" date="2017" name="Nat. Commun.">
        <title>Genome assembly with in vitro proximity ligation data and whole-genome triplication in lettuce.</title>
        <authorList>
            <person name="Reyes-Chin-Wo S."/>
            <person name="Wang Z."/>
            <person name="Yang X."/>
            <person name="Kozik A."/>
            <person name="Arikit S."/>
            <person name="Song C."/>
            <person name="Xia L."/>
            <person name="Froenicke L."/>
            <person name="Lavelle D.O."/>
            <person name="Truco M.J."/>
            <person name="Xia R."/>
            <person name="Zhu S."/>
            <person name="Xu C."/>
            <person name="Xu H."/>
            <person name="Xu X."/>
            <person name="Cox K."/>
            <person name="Korf I."/>
            <person name="Meyers B.C."/>
            <person name="Michelmore R.W."/>
        </authorList>
    </citation>
    <scope>NUCLEOTIDE SEQUENCE [LARGE SCALE GENOMIC DNA]</scope>
    <source>
        <strain evidence="2">cv. Salinas</strain>
        <tissue evidence="1">Seedlings</tissue>
    </source>
</reference>
<protein>
    <submittedName>
        <fullName evidence="1">Uncharacterized protein</fullName>
    </submittedName>
</protein>
<dbReference type="AlphaFoldDB" id="A0A9R1URD4"/>
<proteinExistence type="predicted"/>
<sequence length="152" mass="17556">MFRNFLGSHSLKLHSLRGWPAECTFGGALGSVLKKYITKLNSRRVELFRETAFGIFIGMPTPNGDPMLCDLMMLHEVRDVEVARDERFQFELQGRVVEYSETEFCLINGLRFGPYVDIINTKVSTSSALRNRLFSNVRDEDLRLKNLEDYIK</sequence>
<organism evidence="1 2">
    <name type="scientific">Lactuca sativa</name>
    <name type="common">Garden lettuce</name>
    <dbReference type="NCBI Taxonomy" id="4236"/>
    <lineage>
        <taxon>Eukaryota</taxon>
        <taxon>Viridiplantae</taxon>
        <taxon>Streptophyta</taxon>
        <taxon>Embryophyta</taxon>
        <taxon>Tracheophyta</taxon>
        <taxon>Spermatophyta</taxon>
        <taxon>Magnoliopsida</taxon>
        <taxon>eudicotyledons</taxon>
        <taxon>Gunneridae</taxon>
        <taxon>Pentapetalae</taxon>
        <taxon>asterids</taxon>
        <taxon>campanulids</taxon>
        <taxon>Asterales</taxon>
        <taxon>Asteraceae</taxon>
        <taxon>Cichorioideae</taxon>
        <taxon>Cichorieae</taxon>
        <taxon>Lactucinae</taxon>
        <taxon>Lactuca</taxon>
    </lineage>
</organism>
<dbReference type="EMBL" id="NBSK02000008">
    <property type="protein sequence ID" value="KAJ0192607.1"/>
    <property type="molecule type" value="Genomic_DNA"/>
</dbReference>
<evidence type="ECO:0000313" key="1">
    <source>
        <dbReference type="EMBL" id="KAJ0192607.1"/>
    </source>
</evidence>
<evidence type="ECO:0000313" key="2">
    <source>
        <dbReference type="Proteomes" id="UP000235145"/>
    </source>
</evidence>
<dbReference type="PANTHER" id="PTHR48449">
    <property type="entry name" value="DUF1985 DOMAIN-CONTAINING PROTEIN"/>
    <property type="match status" value="1"/>
</dbReference>
<accession>A0A9R1URD4</accession>
<name>A0A9R1URD4_LACSA</name>
<gene>
    <name evidence="1" type="ORF">LSAT_V11C800396980</name>
</gene>
<keyword evidence="2" id="KW-1185">Reference proteome</keyword>
<dbReference type="PANTHER" id="PTHR48449:SF1">
    <property type="entry name" value="DUF1985 DOMAIN-CONTAINING PROTEIN"/>
    <property type="match status" value="1"/>
</dbReference>
<comment type="caution">
    <text evidence="1">The sequence shown here is derived from an EMBL/GenBank/DDBJ whole genome shotgun (WGS) entry which is preliminary data.</text>
</comment>
<dbReference type="Proteomes" id="UP000235145">
    <property type="component" value="Unassembled WGS sequence"/>
</dbReference>